<evidence type="ECO:0000256" key="1">
    <source>
        <dbReference type="SAM" id="MobiDB-lite"/>
    </source>
</evidence>
<protein>
    <submittedName>
        <fullName evidence="2">Uncharacterized protein</fullName>
    </submittedName>
</protein>
<dbReference type="Proteomes" id="UP000016931">
    <property type="component" value="Unassembled WGS sequence"/>
</dbReference>
<feature type="non-terminal residue" evidence="2">
    <location>
        <position position="108"/>
    </location>
</feature>
<reference evidence="2 3" key="1">
    <citation type="journal article" date="2012" name="PLoS Pathog.">
        <title>Diverse lifestyles and strategies of plant pathogenesis encoded in the genomes of eighteen Dothideomycetes fungi.</title>
        <authorList>
            <person name="Ohm R.A."/>
            <person name="Feau N."/>
            <person name="Henrissat B."/>
            <person name="Schoch C.L."/>
            <person name="Horwitz B.A."/>
            <person name="Barry K.W."/>
            <person name="Condon B.J."/>
            <person name="Copeland A.C."/>
            <person name="Dhillon B."/>
            <person name="Glaser F."/>
            <person name="Hesse C.N."/>
            <person name="Kosti I."/>
            <person name="LaButti K."/>
            <person name="Lindquist E.A."/>
            <person name="Lucas S."/>
            <person name="Salamov A.A."/>
            <person name="Bradshaw R.E."/>
            <person name="Ciuffetti L."/>
            <person name="Hamelin R.C."/>
            <person name="Kema G.H.J."/>
            <person name="Lawrence C."/>
            <person name="Scott J.A."/>
            <person name="Spatafora J.W."/>
            <person name="Turgeon B.G."/>
            <person name="de Wit P.J.G.M."/>
            <person name="Zhong S."/>
            <person name="Goodwin S.B."/>
            <person name="Grigoriev I.V."/>
        </authorList>
    </citation>
    <scope>NUCLEOTIDE SEQUENCE [LARGE SCALE GENOMIC DNA]</scope>
    <source>
        <strain evidence="2 3">SO2202</strain>
    </source>
</reference>
<feature type="region of interest" description="Disordered" evidence="1">
    <location>
        <begin position="84"/>
        <end position="108"/>
    </location>
</feature>
<dbReference type="EMBL" id="KB456262">
    <property type="protein sequence ID" value="EMF14462.1"/>
    <property type="molecule type" value="Genomic_DNA"/>
</dbReference>
<evidence type="ECO:0000313" key="3">
    <source>
        <dbReference type="Proteomes" id="UP000016931"/>
    </source>
</evidence>
<feature type="compositionally biased region" description="Basic residues" evidence="1">
    <location>
        <begin position="95"/>
        <end position="108"/>
    </location>
</feature>
<accession>M3B3X7</accession>
<gene>
    <name evidence="2" type="ORF">SEPMUDRAFT_162567</name>
</gene>
<sequence length="108" mass="12046">MALTNDTPRVPLRRSLPSRLKGSLTETIYNPLLIQRISFTNRLQAPQNSVVPGFPILAPVLEEVRSPEDRELVESISAVPSRSNAARQVTSRATNKIRKKPAKLKPCF</sequence>
<dbReference type="GeneID" id="27905146"/>
<feature type="compositionally biased region" description="Polar residues" evidence="1">
    <location>
        <begin position="84"/>
        <end position="94"/>
    </location>
</feature>
<name>M3B3X7_SPHMS</name>
<proteinExistence type="predicted"/>
<dbReference type="RefSeq" id="XP_016762583.1">
    <property type="nucleotide sequence ID" value="XM_016908009.1"/>
</dbReference>
<evidence type="ECO:0000313" key="2">
    <source>
        <dbReference type="EMBL" id="EMF14462.1"/>
    </source>
</evidence>
<dbReference type="AlphaFoldDB" id="M3B3X7"/>
<keyword evidence="3" id="KW-1185">Reference proteome</keyword>
<dbReference type="HOGENOM" id="CLU_2203385_0_0_1"/>
<organism evidence="2 3">
    <name type="scientific">Sphaerulina musiva (strain SO2202)</name>
    <name type="common">Poplar stem canker fungus</name>
    <name type="synonym">Septoria musiva</name>
    <dbReference type="NCBI Taxonomy" id="692275"/>
    <lineage>
        <taxon>Eukaryota</taxon>
        <taxon>Fungi</taxon>
        <taxon>Dikarya</taxon>
        <taxon>Ascomycota</taxon>
        <taxon>Pezizomycotina</taxon>
        <taxon>Dothideomycetes</taxon>
        <taxon>Dothideomycetidae</taxon>
        <taxon>Mycosphaerellales</taxon>
        <taxon>Mycosphaerellaceae</taxon>
        <taxon>Sphaerulina</taxon>
    </lineage>
</organism>